<protein>
    <submittedName>
        <fullName evidence="3">Uncharacterized protein</fullName>
    </submittedName>
</protein>
<name>A0A914P8G2_9BILA</name>
<feature type="signal peptide" evidence="1">
    <location>
        <begin position="1"/>
        <end position="19"/>
    </location>
</feature>
<feature type="chain" id="PRO_5038000378" evidence="1">
    <location>
        <begin position="20"/>
        <end position="153"/>
    </location>
</feature>
<dbReference type="Proteomes" id="UP000887578">
    <property type="component" value="Unplaced"/>
</dbReference>
<sequence length="153" mass="17773">MNFFKLLLIFALVLFGSFSQRFLRHSINDVALIDGKDSDNLLSSVGSNAQEIDGDVKLTGYIEEIELELKLNELKFEYCSKRIFQNKQRCMDQKVYVCYDAENPDADFRGDCGLNQCRFEAGITSGMGKNFLWFMMPGYGKHFFNEFILQFYF</sequence>
<dbReference type="AlphaFoldDB" id="A0A914P8G2"/>
<dbReference type="WBParaSite" id="PDA_v2.g1433.t1">
    <property type="protein sequence ID" value="PDA_v2.g1433.t1"/>
    <property type="gene ID" value="PDA_v2.g1433"/>
</dbReference>
<proteinExistence type="predicted"/>
<accession>A0A914P8G2</accession>
<organism evidence="2 3">
    <name type="scientific">Panagrolaimus davidi</name>
    <dbReference type="NCBI Taxonomy" id="227884"/>
    <lineage>
        <taxon>Eukaryota</taxon>
        <taxon>Metazoa</taxon>
        <taxon>Ecdysozoa</taxon>
        <taxon>Nematoda</taxon>
        <taxon>Chromadorea</taxon>
        <taxon>Rhabditida</taxon>
        <taxon>Tylenchina</taxon>
        <taxon>Panagrolaimomorpha</taxon>
        <taxon>Panagrolaimoidea</taxon>
        <taxon>Panagrolaimidae</taxon>
        <taxon>Panagrolaimus</taxon>
    </lineage>
</organism>
<reference evidence="3" key="1">
    <citation type="submission" date="2022-11" db="UniProtKB">
        <authorList>
            <consortium name="WormBaseParasite"/>
        </authorList>
    </citation>
    <scope>IDENTIFICATION</scope>
</reference>
<keyword evidence="2" id="KW-1185">Reference proteome</keyword>
<evidence type="ECO:0000313" key="3">
    <source>
        <dbReference type="WBParaSite" id="PDA_v2.g1433.t1"/>
    </source>
</evidence>
<evidence type="ECO:0000313" key="2">
    <source>
        <dbReference type="Proteomes" id="UP000887578"/>
    </source>
</evidence>
<evidence type="ECO:0000256" key="1">
    <source>
        <dbReference type="SAM" id="SignalP"/>
    </source>
</evidence>
<keyword evidence="1" id="KW-0732">Signal</keyword>